<dbReference type="SUPFAM" id="SSF52540">
    <property type="entry name" value="P-loop containing nucleoside triphosphate hydrolases"/>
    <property type="match status" value="1"/>
</dbReference>
<evidence type="ECO:0000256" key="7">
    <source>
        <dbReference type="ARBA" id="ARBA00022741"/>
    </source>
</evidence>
<evidence type="ECO:0000256" key="5">
    <source>
        <dbReference type="ARBA" id="ARBA00022496"/>
    </source>
</evidence>
<reference evidence="14 15" key="1">
    <citation type="submission" date="2018-01" db="EMBL/GenBank/DDBJ databases">
        <title>Genomic Encyclopedia of Type Strains, Phase III (KMG-III): the genomes of soil and plant-associated and newly described type strains.</title>
        <authorList>
            <person name="Whitman W."/>
        </authorList>
    </citation>
    <scope>NUCLEOTIDE SEQUENCE [LARGE SCALE GENOMIC DNA]</scope>
    <source>
        <strain evidence="14 15">JCM 18070</strain>
    </source>
</reference>
<dbReference type="Pfam" id="PF00005">
    <property type="entry name" value="ABC_tran"/>
    <property type="match status" value="1"/>
</dbReference>
<evidence type="ECO:0000256" key="6">
    <source>
        <dbReference type="ARBA" id="ARBA00022519"/>
    </source>
</evidence>
<comment type="caution">
    <text evidence="14">The sequence shown here is derived from an EMBL/GenBank/DDBJ whole genome shotgun (WGS) entry which is preliminary data.</text>
</comment>
<protein>
    <submittedName>
        <fullName evidence="14">Iron complex transport system ATP-binding protein</fullName>
    </submittedName>
</protein>
<dbReference type="Gene3D" id="3.40.50.300">
    <property type="entry name" value="P-loop containing nucleotide triphosphate hydrolases"/>
    <property type="match status" value="1"/>
</dbReference>
<dbReference type="InterPro" id="IPR051535">
    <property type="entry name" value="Siderophore_ABC-ATPase"/>
</dbReference>
<dbReference type="InterPro" id="IPR027417">
    <property type="entry name" value="P-loop_NTPase"/>
</dbReference>
<dbReference type="Proteomes" id="UP000237381">
    <property type="component" value="Unassembled WGS sequence"/>
</dbReference>
<dbReference type="InterPro" id="IPR003593">
    <property type="entry name" value="AAA+_ATPase"/>
</dbReference>
<keyword evidence="8 14" id="KW-0067">ATP-binding</keyword>
<dbReference type="AlphaFoldDB" id="A0A2S4MA15"/>
<dbReference type="GO" id="GO:0006826">
    <property type="term" value="P:iron ion transport"/>
    <property type="evidence" value="ECO:0007669"/>
    <property type="project" value="UniProtKB-KW"/>
</dbReference>
<evidence type="ECO:0000256" key="1">
    <source>
        <dbReference type="ARBA" id="ARBA00004202"/>
    </source>
</evidence>
<dbReference type="PANTHER" id="PTHR42771">
    <property type="entry name" value="IRON(3+)-HYDROXAMATE IMPORT ATP-BINDING PROTEIN FHUC"/>
    <property type="match status" value="1"/>
</dbReference>
<keyword evidence="7" id="KW-0547">Nucleotide-binding</keyword>
<evidence type="ECO:0000256" key="2">
    <source>
        <dbReference type="ARBA" id="ARBA00005417"/>
    </source>
</evidence>
<evidence type="ECO:0000256" key="11">
    <source>
        <dbReference type="ARBA" id="ARBA00023136"/>
    </source>
</evidence>
<evidence type="ECO:0000256" key="8">
    <source>
        <dbReference type="ARBA" id="ARBA00022840"/>
    </source>
</evidence>
<gene>
    <name evidence="14" type="ORF">B0G62_106116</name>
</gene>
<dbReference type="GO" id="GO:0005524">
    <property type="term" value="F:ATP binding"/>
    <property type="evidence" value="ECO:0007669"/>
    <property type="project" value="UniProtKB-KW"/>
</dbReference>
<evidence type="ECO:0000256" key="10">
    <source>
        <dbReference type="ARBA" id="ARBA00023065"/>
    </source>
</evidence>
<keyword evidence="11" id="KW-0472">Membrane</keyword>
<keyword evidence="15" id="KW-1185">Reference proteome</keyword>
<dbReference type="PANTHER" id="PTHR42771:SF2">
    <property type="entry name" value="IRON(3+)-HYDROXAMATE IMPORT ATP-BINDING PROTEIN FHUC"/>
    <property type="match status" value="1"/>
</dbReference>
<comment type="subcellular location">
    <subcellularLocation>
        <location evidence="1">Cell membrane</location>
        <topology evidence="1">Peripheral membrane protein</topology>
    </subcellularLocation>
</comment>
<dbReference type="GO" id="GO:0005886">
    <property type="term" value="C:plasma membrane"/>
    <property type="evidence" value="ECO:0007669"/>
    <property type="project" value="UniProtKB-SubCell"/>
</dbReference>
<comment type="similarity">
    <text evidence="2">Belongs to the ABC transporter superfamily.</text>
</comment>
<dbReference type="PROSITE" id="PS00211">
    <property type="entry name" value="ABC_TRANSPORTER_1"/>
    <property type="match status" value="1"/>
</dbReference>
<keyword evidence="4" id="KW-1003">Cell membrane</keyword>
<evidence type="ECO:0000313" key="14">
    <source>
        <dbReference type="EMBL" id="POR51582.1"/>
    </source>
</evidence>
<dbReference type="GO" id="GO:0016887">
    <property type="term" value="F:ATP hydrolysis activity"/>
    <property type="evidence" value="ECO:0007669"/>
    <property type="project" value="InterPro"/>
</dbReference>
<dbReference type="SMART" id="SM00382">
    <property type="entry name" value="AAA"/>
    <property type="match status" value="1"/>
</dbReference>
<accession>A0A2S4MA15</accession>
<evidence type="ECO:0000256" key="3">
    <source>
        <dbReference type="ARBA" id="ARBA00022448"/>
    </source>
</evidence>
<name>A0A2S4MA15_9BURK</name>
<dbReference type="PROSITE" id="PS50893">
    <property type="entry name" value="ABC_TRANSPORTER_2"/>
    <property type="match status" value="1"/>
</dbReference>
<dbReference type="CDD" id="cd03214">
    <property type="entry name" value="ABC_Iron-Siderophores_B12_Hemin"/>
    <property type="match status" value="1"/>
</dbReference>
<proteinExistence type="inferred from homology"/>
<keyword evidence="6" id="KW-0997">Cell inner membrane</keyword>
<keyword evidence="5" id="KW-0410">Iron transport</keyword>
<sequence>MNDRAAASGMTPGDDVAALERHSGGNPGAHGCATPMYELDGASFVVGERTLLAPLTLNLRAERVSGLIGHNGSGKSTLLKLLARQMAATAGAVRFGGRALPQWRSREFARKVAYLPQQPPAADAMTVRELVALGRYPWHGALGRFTDADHEKVDEAIRLTDLTAFADRAVDNLSGGERQRAWLAMLVAQDSECLLLDEPISALDIAHQLEVLELVRSLSRERGLGVVVVLHDINMAARFCDDLIALKGGRLLASGPVDEIVQADKLGEIYGVRMGTIAHPHGGLPICFPH</sequence>
<keyword evidence="9" id="KW-0408">Iron</keyword>
<keyword evidence="3" id="KW-0813">Transport</keyword>
<evidence type="ECO:0000256" key="9">
    <source>
        <dbReference type="ARBA" id="ARBA00023004"/>
    </source>
</evidence>
<evidence type="ECO:0000313" key="15">
    <source>
        <dbReference type="Proteomes" id="UP000237381"/>
    </source>
</evidence>
<evidence type="ECO:0000256" key="4">
    <source>
        <dbReference type="ARBA" id="ARBA00022475"/>
    </source>
</evidence>
<feature type="region of interest" description="Disordered" evidence="12">
    <location>
        <begin position="1"/>
        <end position="29"/>
    </location>
</feature>
<feature type="domain" description="ABC transporter" evidence="13">
    <location>
        <begin position="37"/>
        <end position="273"/>
    </location>
</feature>
<dbReference type="EMBL" id="PQGA01000006">
    <property type="protein sequence ID" value="POR51582.1"/>
    <property type="molecule type" value="Genomic_DNA"/>
</dbReference>
<organism evidence="14 15">
    <name type="scientific">Paraburkholderia eburnea</name>
    <dbReference type="NCBI Taxonomy" id="1189126"/>
    <lineage>
        <taxon>Bacteria</taxon>
        <taxon>Pseudomonadati</taxon>
        <taxon>Pseudomonadota</taxon>
        <taxon>Betaproteobacteria</taxon>
        <taxon>Burkholderiales</taxon>
        <taxon>Burkholderiaceae</taxon>
        <taxon>Paraburkholderia</taxon>
    </lineage>
</organism>
<keyword evidence="10" id="KW-0406">Ion transport</keyword>
<evidence type="ECO:0000256" key="12">
    <source>
        <dbReference type="SAM" id="MobiDB-lite"/>
    </source>
</evidence>
<dbReference type="InterPro" id="IPR017871">
    <property type="entry name" value="ABC_transporter-like_CS"/>
</dbReference>
<evidence type="ECO:0000259" key="13">
    <source>
        <dbReference type="PROSITE" id="PS50893"/>
    </source>
</evidence>
<dbReference type="InterPro" id="IPR003439">
    <property type="entry name" value="ABC_transporter-like_ATP-bd"/>
</dbReference>
<dbReference type="FunFam" id="3.40.50.300:FF:000134">
    <property type="entry name" value="Iron-enterobactin ABC transporter ATP-binding protein"/>
    <property type="match status" value="1"/>
</dbReference>